<proteinExistence type="predicted"/>
<feature type="domain" description="Pyridoxamine 5'-phosphate oxidase N-terminal" evidence="2">
    <location>
        <begin position="30"/>
        <end position="143"/>
    </location>
</feature>
<dbReference type="AlphaFoldDB" id="A0A852V5M4"/>
<dbReference type="Gene3D" id="2.30.110.10">
    <property type="entry name" value="Electron Transport, Fmn-binding Protein, Chain A"/>
    <property type="match status" value="1"/>
</dbReference>
<comment type="caution">
    <text evidence="3">The sequence shown here is derived from an EMBL/GenBank/DDBJ whole genome shotgun (WGS) entry which is preliminary data.</text>
</comment>
<protein>
    <recommendedName>
        <fullName evidence="2">Pyridoxamine 5'-phosphate oxidase N-terminal domain-containing protein</fullName>
    </recommendedName>
</protein>
<evidence type="ECO:0000256" key="1">
    <source>
        <dbReference type="SAM" id="MobiDB-lite"/>
    </source>
</evidence>
<dbReference type="InterPro" id="IPR012349">
    <property type="entry name" value="Split_barrel_FMN-bd"/>
</dbReference>
<gene>
    <name evidence="3" type="ORF">HDA43_003822</name>
</gene>
<dbReference type="EMBL" id="JACCCO010000002">
    <property type="protein sequence ID" value="NYF41621.1"/>
    <property type="molecule type" value="Genomic_DNA"/>
</dbReference>
<dbReference type="RefSeq" id="WP_179823528.1">
    <property type="nucleotide sequence ID" value="NZ_JACCCO010000002.1"/>
</dbReference>
<evidence type="ECO:0000313" key="3">
    <source>
        <dbReference type="EMBL" id="NYF41621.1"/>
    </source>
</evidence>
<organism evidence="3 4">
    <name type="scientific">Streptosporangium sandarakinum</name>
    <dbReference type="NCBI Taxonomy" id="1260955"/>
    <lineage>
        <taxon>Bacteria</taxon>
        <taxon>Bacillati</taxon>
        <taxon>Actinomycetota</taxon>
        <taxon>Actinomycetes</taxon>
        <taxon>Streptosporangiales</taxon>
        <taxon>Streptosporangiaceae</taxon>
        <taxon>Streptosporangium</taxon>
    </lineage>
</organism>
<reference evidence="3 4" key="1">
    <citation type="submission" date="2020-07" db="EMBL/GenBank/DDBJ databases">
        <title>Sequencing the genomes of 1000 actinobacteria strains.</title>
        <authorList>
            <person name="Klenk H.-P."/>
        </authorList>
    </citation>
    <scope>NUCLEOTIDE SEQUENCE [LARGE SCALE GENOMIC DNA]</scope>
    <source>
        <strain evidence="3 4">DSM 45763</strain>
    </source>
</reference>
<feature type="region of interest" description="Disordered" evidence="1">
    <location>
        <begin position="1"/>
        <end position="24"/>
    </location>
</feature>
<evidence type="ECO:0000313" key="4">
    <source>
        <dbReference type="Proteomes" id="UP000576393"/>
    </source>
</evidence>
<dbReference type="Proteomes" id="UP000576393">
    <property type="component" value="Unassembled WGS sequence"/>
</dbReference>
<dbReference type="Pfam" id="PF01243">
    <property type="entry name" value="PNPOx_N"/>
    <property type="match status" value="1"/>
</dbReference>
<name>A0A852V5M4_9ACTN</name>
<dbReference type="InterPro" id="IPR011576">
    <property type="entry name" value="Pyridox_Oxase_N"/>
</dbReference>
<accession>A0A852V5M4</accession>
<sequence length="162" mass="17499">MSPVPAPAVSRTGPPAGPPPRPAARRRADIEEMFTGERHLWLATAGPDGPHMIPLAFAWDGTDLLMMTKRGSRTVANLRRTARARAALGTARDVVLVDGPVSLREPAELPGRVRALFDRLPLNPDRVPGVIALCLRPERISAWRGLPEIPGRIVMSGGDWLG</sequence>
<dbReference type="SUPFAM" id="SSF50475">
    <property type="entry name" value="FMN-binding split barrel"/>
    <property type="match status" value="1"/>
</dbReference>
<keyword evidence="4" id="KW-1185">Reference proteome</keyword>
<evidence type="ECO:0000259" key="2">
    <source>
        <dbReference type="Pfam" id="PF01243"/>
    </source>
</evidence>